<dbReference type="EMBL" id="JABAHT010002962">
    <property type="protein sequence ID" value="KAF4646704.1"/>
    <property type="molecule type" value="Genomic_DNA"/>
</dbReference>
<dbReference type="SUPFAM" id="SSF56801">
    <property type="entry name" value="Acetyl-CoA synthetase-like"/>
    <property type="match status" value="1"/>
</dbReference>
<keyword evidence="2" id="KW-0067">ATP-binding</keyword>
<evidence type="ECO:0000313" key="4">
    <source>
        <dbReference type="EMBL" id="KAF4646704.1"/>
    </source>
</evidence>
<evidence type="ECO:0000256" key="1">
    <source>
        <dbReference type="ARBA" id="ARBA00022741"/>
    </source>
</evidence>
<sequence length="136" mass="15185">VQLVFTGSAPIATHVLDFLRLFFACPVVEGYGSTEVAGVACYTPSHDFDSGHVGRPASCMEIKLADVPEMGYLSTDTEHGDQLTGRDDVHLQQYYIRYYKMPEKTKEAIDSEGWVHSGDIGMWLKTGQLKIIDRKK</sequence>
<dbReference type="PANTHER" id="PTHR43272">
    <property type="entry name" value="LONG-CHAIN-FATTY-ACID--COA LIGASE"/>
    <property type="match status" value="1"/>
</dbReference>
<gene>
    <name evidence="4" type="ORF">FOZ61_005302</name>
</gene>
<dbReference type="InterPro" id="IPR042099">
    <property type="entry name" value="ANL_N_sf"/>
</dbReference>
<dbReference type="InterPro" id="IPR000873">
    <property type="entry name" value="AMP-dep_synth/lig_dom"/>
</dbReference>
<dbReference type="Pfam" id="PF00501">
    <property type="entry name" value="AMP-binding"/>
    <property type="match status" value="1"/>
</dbReference>
<dbReference type="AlphaFoldDB" id="A0A7J6KIC0"/>
<evidence type="ECO:0000313" key="5">
    <source>
        <dbReference type="Proteomes" id="UP000570595"/>
    </source>
</evidence>
<dbReference type="GO" id="GO:0016020">
    <property type="term" value="C:membrane"/>
    <property type="evidence" value="ECO:0007669"/>
    <property type="project" value="TreeGrafter"/>
</dbReference>
<dbReference type="GO" id="GO:0005783">
    <property type="term" value="C:endoplasmic reticulum"/>
    <property type="evidence" value="ECO:0007669"/>
    <property type="project" value="TreeGrafter"/>
</dbReference>
<reference evidence="4 5" key="1">
    <citation type="submission" date="2020-04" db="EMBL/GenBank/DDBJ databases">
        <title>Perkinsus olseni comparative genomics.</title>
        <authorList>
            <person name="Bogema D.R."/>
        </authorList>
    </citation>
    <scope>NUCLEOTIDE SEQUENCE [LARGE SCALE GENOMIC DNA]</scope>
    <source>
        <strain evidence="4">ATCC PRA-179</strain>
    </source>
</reference>
<dbReference type="GO" id="GO:0004467">
    <property type="term" value="F:long-chain fatty acid-CoA ligase activity"/>
    <property type="evidence" value="ECO:0007669"/>
    <property type="project" value="TreeGrafter"/>
</dbReference>
<feature type="non-terminal residue" evidence="4">
    <location>
        <position position="136"/>
    </location>
</feature>
<accession>A0A7J6KIC0</accession>
<evidence type="ECO:0000256" key="2">
    <source>
        <dbReference type="ARBA" id="ARBA00022840"/>
    </source>
</evidence>
<dbReference type="GO" id="GO:0005524">
    <property type="term" value="F:ATP binding"/>
    <property type="evidence" value="ECO:0007669"/>
    <property type="project" value="UniProtKB-KW"/>
</dbReference>
<evidence type="ECO:0000259" key="3">
    <source>
        <dbReference type="Pfam" id="PF00501"/>
    </source>
</evidence>
<dbReference type="Proteomes" id="UP000570595">
    <property type="component" value="Unassembled WGS sequence"/>
</dbReference>
<dbReference type="Gene3D" id="3.40.50.12780">
    <property type="entry name" value="N-terminal domain of ligase-like"/>
    <property type="match status" value="1"/>
</dbReference>
<protein>
    <recommendedName>
        <fullName evidence="3">AMP-dependent synthetase/ligase domain-containing protein</fullName>
    </recommendedName>
</protein>
<dbReference type="OrthoDB" id="1700726at2759"/>
<dbReference type="PANTHER" id="PTHR43272:SF33">
    <property type="entry name" value="AMP-BINDING DOMAIN-CONTAINING PROTEIN-RELATED"/>
    <property type="match status" value="1"/>
</dbReference>
<feature type="domain" description="AMP-dependent synthetase/ligase" evidence="3">
    <location>
        <begin position="2"/>
        <end position="78"/>
    </location>
</feature>
<proteinExistence type="predicted"/>
<feature type="non-terminal residue" evidence="4">
    <location>
        <position position="1"/>
    </location>
</feature>
<keyword evidence="1" id="KW-0547">Nucleotide-binding</keyword>
<comment type="caution">
    <text evidence="4">The sequence shown here is derived from an EMBL/GenBank/DDBJ whole genome shotgun (WGS) entry which is preliminary data.</text>
</comment>
<name>A0A7J6KIC0_PEROL</name>
<organism evidence="4 5">
    <name type="scientific">Perkinsus olseni</name>
    <name type="common">Perkinsus atlanticus</name>
    <dbReference type="NCBI Taxonomy" id="32597"/>
    <lineage>
        <taxon>Eukaryota</taxon>
        <taxon>Sar</taxon>
        <taxon>Alveolata</taxon>
        <taxon>Perkinsozoa</taxon>
        <taxon>Perkinsea</taxon>
        <taxon>Perkinsida</taxon>
        <taxon>Perkinsidae</taxon>
        <taxon>Perkinsus</taxon>
    </lineage>
</organism>